<evidence type="ECO:0000259" key="6">
    <source>
        <dbReference type="Pfam" id="PF00082"/>
    </source>
</evidence>
<evidence type="ECO:0000313" key="7">
    <source>
        <dbReference type="EMBL" id="EXM20514.1"/>
    </source>
</evidence>
<dbReference type="OrthoDB" id="206201at2759"/>
<evidence type="ECO:0000256" key="4">
    <source>
        <dbReference type="ARBA" id="ARBA00022825"/>
    </source>
</evidence>
<dbReference type="PROSITE" id="PS51892">
    <property type="entry name" value="SUBTILASE"/>
    <property type="match status" value="1"/>
</dbReference>
<dbReference type="Gene3D" id="3.40.50.200">
    <property type="entry name" value="Peptidase S8/S53 domain"/>
    <property type="match status" value="1"/>
</dbReference>
<reference evidence="7" key="1">
    <citation type="submission" date="2011-11" db="EMBL/GenBank/DDBJ databases">
        <title>The Genome Sequence of Fusarium oxysporum Cotton.</title>
        <authorList>
            <consortium name="The Broad Institute Genome Sequencing Platform"/>
            <person name="Ma L.-J."/>
            <person name="Gale L.R."/>
            <person name="Schwartz D.C."/>
            <person name="Zhou S."/>
            <person name="Corby-Kistler H."/>
            <person name="Young S.K."/>
            <person name="Zeng Q."/>
            <person name="Gargeya S."/>
            <person name="Fitzgerald M."/>
            <person name="Haas B."/>
            <person name="Abouelleil A."/>
            <person name="Alvarado L."/>
            <person name="Arachchi H.M."/>
            <person name="Berlin A."/>
            <person name="Brown A."/>
            <person name="Chapman S.B."/>
            <person name="Chen Z."/>
            <person name="Dunbar C."/>
            <person name="Freedman E."/>
            <person name="Gearin G."/>
            <person name="Goldberg J."/>
            <person name="Griggs A."/>
            <person name="Gujja S."/>
            <person name="Heiman D."/>
            <person name="Howarth C."/>
            <person name="Larson L."/>
            <person name="Lui A."/>
            <person name="MacDonald P.J.P."/>
            <person name="Montmayeur A."/>
            <person name="Murphy C."/>
            <person name="Neiman D."/>
            <person name="Pearson M."/>
            <person name="Priest M."/>
            <person name="Roberts A."/>
            <person name="Saif S."/>
            <person name="Shea T."/>
            <person name="Shenoy N."/>
            <person name="Sisk P."/>
            <person name="Stolte C."/>
            <person name="Sykes S."/>
            <person name="Wortman J."/>
            <person name="Nusbaum C."/>
            <person name="Birren B."/>
        </authorList>
    </citation>
    <scope>NUCLEOTIDE SEQUENCE [LARGE SCALE GENOMIC DNA]</scope>
    <source>
        <strain evidence="7">25433</strain>
    </source>
</reference>
<dbReference type="GO" id="GO:0006508">
    <property type="term" value="P:proteolysis"/>
    <property type="evidence" value="ECO:0007669"/>
    <property type="project" value="UniProtKB-KW"/>
</dbReference>
<dbReference type="InterPro" id="IPR036852">
    <property type="entry name" value="Peptidase_S8/S53_dom_sf"/>
</dbReference>
<accession>X0L3K9</accession>
<dbReference type="Pfam" id="PF00082">
    <property type="entry name" value="Peptidase_S8"/>
    <property type="match status" value="1"/>
</dbReference>
<gene>
    <name evidence="7" type="ORF">FOTG_11637</name>
</gene>
<reference evidence="7" key="2">
    <citation type="submission" date="2012-05" db="EMBL/GenBank/DDBJ databases">
        <title>The Genome Annotation of Fusarium oxysporum Cotton.</title>
        <authorList>
            <consortium name="The Broad Institute Genomics Platform"/>
            <person name="Ma L.-J."/>
            <person name="Corby-Kistler H."/>
            <person name="Broz K."/>
            <person name="Gale L.R."/>
            <person name="Jonkers W."/>
            <person name="O'Donnell K."/>
            <person name="Ploetz R."/>
            <person name="Steinberg C."/>
            <person name="Schwartz D.C."/>
            <person name="VanEtten H."/>
            <person name="Zhou S."/>
            <person name="Young S.K."/>
            <person name="Zeng Q."/>
            <person name="Gargeya S."/>
            <person name="Fitzgerald M."/>
            <person name="Abouelleil A."/>
            <person name="Alvarado L."/>
            <person name="Chapman S.B."/>
            <person name="Gainer-Dewar J."/>
            <person name="Goldberg J."/>
            <person name="Griggs A."/>
            <person name="Gujja S."/>
            <person name="Hansen M."/>
            <person name="Howarth C."/>
            <person name="Imamovic A."/>
            <person name="Ireland A."/>
            <person name="Larimer J."/>
            <person name="McCowan C."/>
            <person name="Murphy C."/>
            <person name="Pearson M."/>
            <person name="Poon T.W."/>
            <person name="Priest M."/>
            <person name="Roberts A."/>
            <person name="Saif S."/>
            <person name="Shea T."/>
            <person name="Sykes S."/>
            <person name="Wortman J."/>
            <person name="Nusbaum C."/>
            <person name="Birren B."/>
        </authorList>
    </citation>
    <scope>NUCLEOTIDE SEQUENCE</scope>
    <source>
        <strain evidence="7">25433</strain>
    </source>
</reference>
<evidence type="ECO:0000256" key="2">
    <source>
        <dbReference type="ARBA" id="ARBA00022670"/>
    </source>
</evidence>
<dbReference type="EMBL" id="JH657953">
    <property type="protein sequence ID" value="EXM20514.1"/>
    <property type="molecule type" value="Genomic_DNA"/>
</dbReference>
<dbReference type="CDD" id="cd00306">
    <property type="entry name" value="Peptidases_S8_S53"/>
    <property type="match status" value="1"/>
</dbReference>
<dbReference type="Proteomes" id="UP000030701">
    <property type="component" value="Unassembled WGS sequence"/>
</dbReference>
<dbReference type="SUPFAM" id="SSF52743">
    <property type="entry name" value="Subtilisin-like"/>
    <property type="match status" value="1"/>
</dbReference>
<keyword evidence="2 5" id="KW-0645">Protease</keyword>
<feature type="active site" description="Charge relay system" evidence="5">
    <location>
        <position position="81"/>
    </location>
</feature>
<keyword evidence="3 5" id="KW-0378">Hydrolase</keyword>
<sequence length="328" mass="36791">MSTNASRSFKKPYTWAHHWKVSFDACIDASRKEGDKPVKIAIFDTGVDLNHPDIMKAVKEGRVQSYDFVDDKDDIVDLDGHGTYCASLLLKFAPTARIFIGRVFRKSQSSDTTPIVKAIKEAYQNWHVDIMSISLGFSNPSQTMEDEIARAAAERVLIFASAANHTVHEQQPIRFPASMSQVFCIFSADAEGKLSSFNPEPKRGSYNFMFPGERIKGAWPACHTEGVPDIIHQNNITYRIMSGTSCATPIAAAVAAGVLEFVWQPRQRPIKNLHGFRTRSGMERVFLEMARARILGDRVVYYVLPWTLITPLKDKADISAILQHIIEN</sequence>
<feature type="active site" description="Charge relay system" evidence="5">
    <location>
        <position position="245"/>
    </location>
</feature>
<organism evidence="7">
    <name type="scientific">Fusarium oxysporum f. sp. vasinfectum 25433</name>
    <dbReference type="NCBI Taxonomy" id="1089449"/>
    <lineage>
        <taxon>Eukaryota</taxon>
        <taxon>Fungi</taxon>
        <taxon>Dikarya</taxon>
        <taxon>Ascomycota</taxon>
        <taxon>Pezizomycotina</taxon>
        <taxon>Sordariomycetes</taxon>
        <taxon>Hypocreomycetidae</taxon>
        <taxon>Hypocreales</taxon>
        <taxon>Nectriaceae</taxon>
        <taxon>Fusarium</taxon>
        <taxon>Fusarium oxysporum species complex</taxon>
    </lineage>
</organism>
<feature type="domain" description="Peptidase S8/S53" evidence="6">
    <location>
        <begin position="36"/>
        <end position="260"/>
    </location>
</feature>
<dbReference type="HOGENOM" id="CLU_050075_1_1_1"/>
<dbReference type="InterPro" id="IPR050131">
    <property type="entry name" value="Peptidase_S8_subtilisin-like"/>
</dbReference>
<protein>
    <recommendedName>
        <fullName evidence="6">Peptidase S8/S53 domain-containing protein</fullName>
    </recommendedName>
</protein>
<dbReference type="PANTHER" id="PTHR43806:SF11">
    <property type="entry name" value="CEREVISIN-RELATED"/>
    <property type="match status" value="1"/>
</dbReference>
<feature type="active site" description="Charge relay system" evidence="5">
    <location>
        <position position="44"/>
    </location>
</feature>
<dbReference type="AlphaFoldDB" id="X0L3K9"/>
<dbReference type="PANTHER" id="PTHR43806">
    <property type="entry name" value="PEPTIDASE S8"/>
    <property type="match status" value="1"/>
</dbReference>
<dbReference type="PROSITE" id="PS00138">
    <property type="entry name" value="SUBTILASE_SER"/>
    <property type="match status" value="1"/>
</dbReference>
<evidence type="ECO:0000256" key="5">
    <source>
        <dbReference type="PROSITE-ProRule" id="PRU01240"/>
    </source>
</evidence>
<keyword evidence="4 5" id="KW-0720">Serine protease</keyword>
<dbReference type="GO" id="GO:0004252">
    <property type="term" value="F:serine-type endopeptidase activity"/>
    <property type="evidence" value="ECO:0007669"/>
    <property type="project" value="UniProtKB-UniRule"/>
</dbReference>
<proteinExistence type="inferred from homology"/>
<evidence type="ECO:0000256" key="1">
    <source>
        <dbReference type="ARBA" id="ARBA00011073"/>
    </source>
</evidence>
<dbReference type="InterPro" id="IPR023828">
    <property type="entry name" value="Peptidase_S8_Ser-AS"/>
</dbReference>
<name>X0L3K9_FUSOX</name>
<dbReference type="InterPro" id="IPR015500">
    <property type="entry name" value="Peptidase_S8_subtilisin-rel"/>
</dbReference>
<dbReference type="InterPro" id="IPR000209">
    <property type="entry name" value="Peptidase_S8/S53_dom"/>
</dbReference>
<comment type="similarity">
    <text evidence="1 5">Belongs to the peptidase S8 family.</text>
</comment>
<evidence type="ECO:0000256" key="3">
    <source>
        <dbReference type="ARBA" id="ARBA00022801"/>
    </source>
</evidence>
<dbReference type="PRINTS" id="PR00723">
    <property type="entry name" value="SUBTILISIN"/>
</dbReference>